<keyword evidence="1" id="KW-1133">Transmembrane helix</keyword>
<organism evidence="2 3">
    <name type="scientific">Paramecium primaurelia</name>
    <dbReference type="NCBI Taxonomy" id="5886"/>
    <lineage>
        <taxon>Eukaryota</taxon>
        <taxon>Sar</taxon>
        <taxon>Alveolata</taxon>
        <taxon>Ciliophora</taxon>
        <taxon>Intramacronucleata</taxon>
        <taxon>Oligohymenophorea</taxon>
        <taxon>Peniculida</taxon>
        <taxon>Parameciidae</taxon>
        <taxon>Paramecium</taxon>
    </lineage>
</organism>
<evidence type="ECO:0008006" key="4">
    <source>
        <dbReference type="Google" id="ProtNLM"/>
    </source>
</evidence>
<reference evidence="2" key="1">
    <citation type="submission" date="2021-01" db="EMBL/GenBank/DDBJ databases">
        <authorList>
            <consortium name="Genoscope - CEA"/>
            <person name="William W."/>
        </authorList>
    </citation>
    <scope>NUCLEOTIDE SEQUENCE</scope>
</reference>
<dbReference type="Proteomes" id="UP000688137">
    <property type="component" value="Unassembled WGS sequence"/>
</dbReference>
<sequence>MNNNYSQDNYVLNKDTLKQYETPLPFETQDEKTQNMDQFQCIYLCLYSQEYIEFQEVLVRVDFLKRVYLLLTLEFLINFGMIALGLYKKLLNLFVNTNFDFLLP</sequence>
<keyword evidence="3" id="KW-1185">Reference proteome</keyword>
<evidence type="ECO:0000256" key="1">
    <source>
        <dbReference type="SAM" id="Phobius"/>
    </source>
</evidence>
<feature type="transmembrane region" description="Helical" evidence="1">
    <location>
        <begin position="67"/>
        <end position="87"/>
    </location>
</feature>
<proteinExistence type="predicted"/>
<gene>
    <name evidence="2" type="ORF">PPRIM_AZ9-3.1.T0560215</name>
</gene>
<dbReference type="AlphaFoldDB" id="A0A8S1ME31"/>
<keyword evidence="1" id="KW-0812">Transmembrane</keyword>
<protein>
    <recommendedName>
        <fullName evidence="4">Transmembrane protein</fullName>
    </recommendedName>
</protein>
<evidence type="ECO:0000313" key="3">
    <source>
        <dbReference type="Proteomes" id="UP000688137"/>
    </source>
</evidence>
<evidence type="ECO:0000313" key="2">
    <source>
        <dbReference type="EMBL" id="CAD8076591.1"/>
    </source>
</evidence>
<comment type="caution">
    <text evidence="2">The sequence shown here is derived from an EMBL/GenBank/DDBJ whole genome shotgun (WGS) entry which is preliminary data.</text>
</comment>
<accession>A0A8S1ME31</accession>
<keyword evidence="1" id="KW-0472">Membrane</keyword>
<dbReference type="EMBL" id="CAJJDM010000057">
    <property type="protein sequence ID" value="CAD8076591.1"/>
    <property type="molecule type" value="Genomic_DNA"/>
</dbReference>
<name>A0A8S1ME31_PARPR</name>